<dbReference type="Gene3D" id="1.20.5.340">
    <property type="match status" value="1"/>
</dbReference>
<evidence type="ECO:0000313" key="3">
    <source>
        <dbReference type="EMBL" id="MED6247837.1"/>
    </source>
</evidence>
<dbReference type="SUPFAM" id="SSF90257">
    <property type="entry name" value="Myosin rod fragments"/>
    <property type="match status" value="1"/>
</dbReference>
<feature type="coiled-coil region" evidence="1">
    <location>
        <begin position="45"/>
        <end position="93"/>
    </location>
</feature>
<sequence>MIMSITFLVADRKAGDSSQGGADQTDGKLKDSKDSDSPGHLEEKVSQLEAMLKNLQDDLQKEKEDKAVLQAEVQSLRQNNQRLQEESQSTVARLIKVTELLCNVNKPC</sequence>
<gene>
    <name evidence="3" type="primary">SIPA1L2_4</name>
    <name evidence="3" type="ORF">ATANTOWER_018891</name>
</gene>
<dbReference type="EMBL" id="JAHUTI010049567">
    <property type="protein sequence ID" value="MED6247837.1"/>
    <property type="molecule type" value="Genomic_DNA"/>
</dbReference>
<protein>
    <submittedName>
        <fullName evidence="3">Signal-induced proliferation-associated 1-like protein 2</fullName>
    </submittedName>
</protein>
<evidence type="ECO:0000313" key="4">
    <source>
        <dbReference type="Proteomes" id="UP001345963"/>
    </source>
</evidence>
<evidence type="ECO:0000256" key="1">
    <source>
        <dbReference type="SAM" id="Coils"/>
    </source>
</evidence>
<feature type="region of interest" description="Disordered" evidence="2">
    <location>
        <begin position="12"/>
        <end position="41"/>
    </location>
</feature>
<comment type="caution">
    <text evidence="3">The sequence shown here is derived from an EMBL/GenBank/DDBJ whole genome shotgun (WGS) entry which is preliminary data.</text>
</comment>
<proteinExistence type="predicted"/>
<dbReference type="Proteomes" id="UP001345963">
    <property type="component" value="Unassembled WGS sequence"/>
</dbReference>
<evidence type="ECO:0000256" key="2">
    <source>
        <dbReference type="SAM" id="MobiDB-lite"/>
    </source>
</evidence>
<organism evidence="3 4">
    <name type="scientific">Ataeniobius toweri</name>
    <dbReference type="NCBI Taxonomy" id="208326"/>
    <lineage>
        <taxon>Eukaryota</taxon>
        <taxon>Metazoa</taxon>
        <taxon>Chordata</taxon>
        <taxon>Craniata</taxon>
        <taxon>Vertebrata</taxon>
        <taxon>Euteleostomi</taxon>
        <taxon>Actinopterygii</taxon>
        <taxon>Neopterygii</taxon>
        <taxon>Teleostei</taxon>
        <taxon>Neoteleostei</taxon>
        <taxon>Acanthomorphata</taxon>
        <taxon>Ovalentaria</taxon>
        <taxon>Atherinomorphae</taxon>
        <taxon>Cyprinodontiformes</taxon>
        <taxon>Goodeidae</taxon>
        <taxon>Ataeniobius</taxon>
    </lineage>
</organism>
<keyword evidence="1" id="KW-0175">Coiled coil</keyword>
<keyword evidence="4" id="KW-1185">Reference proteome</keyword>
<accession>A0ABU7BBF3</accession>
<name>A0ABU7BBF3_9TELE</name>
<feature type="compositionally biased region" description="Basic and acidic residues" evidence="2">
    <location>
        <begin position="25"/>
        <end position="41"/>
    </location>
</feature>
<reference evidence="3 4" key="1">
    <citation type="submission" date="2021-07" db="EMBL/GenBank/DDBJ databases">
        <authorList>
            <person name="Palmer J.M."/>
        </authorList>
    </citation>
    <scope>NUCLEOTIDE SEQUENCE [LARGE SCALE GENOMIC DNA]</scope>
    <source>
        <strain evidence="3 4">AT_MEX2019</strain>
        <tissue evidence="3">Muscle</tissue>
    </source>
</reference>